<proteinExistence type="predicted"/>
<dbReference type="CDD" id="cd04301">
    <property type="entry name" value="NAT_SF"/>
    <property type="match status" value="1"/>
</dbReference>
<organism evidence="2">
    <name type="scientific">bioreactor metagenome</name>
    <dbReference type="NCBI Taxonomy" id="1076179"/>
    <lineage>
        <taxon>unclassified sequences</taxon>
        <taxon>metagenomes</taxon>
        <taxon>ecological metagenomes</taxon>
    </lineage>
</organism>
<dbReference type="SUPFAM" id="SSF55729">
    <property type="entry name" value="Acyl-CoA N-acyltransferases (Nat)"/>
    <property type="match status" value="1"/>
</dbReference>
<protein>
    <recommendedName>
        <fullName evidence="1">N-acetyltransferase domain-containing protein</fullName>
    </recommendedName>
</protein>
<evidence type="ECO:0000259" key="1">
    <source>
        <dbReference type="PROSITE" id="PS51729"/>
    </source>
</evidence>
<dbReference type="InterPro" id="IPR045057">
    <property type="entry name" value="Gcn5-rel_NAT"/>
</dbReference>
<dbReference type="EMBL" id="VSSQ01024460">
    <property type="protein sequence ID" value="MPM71987.1"/>
    <property type="molecule type" value="Genomic_DNA"/>
</dbReference>
<evidence type="ECO:0000313" key="2">
    <source>
        <dbReference type="EMBL" id="MPM71987.1"/>
    </source>
</evidence>
<comment type="caution">
    <text evidence="2">The sequence shown here is derived from an EMBL/GenBank/DDBJ whole genome shotgun (WGS) entry which is preliminary data.</text>
</comment>
<dbReference type="PROSITE" id="PS51729">
    <property type="entry name" value="GNAT_YJDJ"/>
    <property type="match status" value="1"/>
</dbReference>
<gene>
    <name evidence="2" type="ORF">SDC9_118959</name>
</gene>
<dbReference type="PANTHER" id="PTHR31435:SF9">
    <property type="entry name" value="PROTEIN NATD1"/>
    <property type="match status" value="1"/>
</dbReference>
<name>A0A645C456_9ZZZZ</name>
<reference evidence="2" key="1">
    <citation type="submission" date="2019-08" db="EMBL/GenBank/DDBJ databases">
        <authorList>
            <person name="Kucharzyk K."/>
            <person name="Murdoch R.W."/>
            <person name="Higgins S."/>
            <person name="Loffler F."/>
        </authorList>
    </citation>
    <scope>NUCLEOTIDE SEQUENCE</scope>
</reference>
<accession>A0A645C456</accession>
<dbReference type="InterPro" id="IPR016181">
    <property type="entry name" value="Acyl_CoA_acyltransferase"/>
</dbReference>
<sequence>MNCRYERNGIIAEDDNGELMAKADFCAAGDGVIDITHVYANLALRGKGVAGQLMEVMVDYLRKNGLKAVASCSYANSWLQKNSDRCSDVIAAANEEVPIACRIDGQH</sequence>
<dbReference type="Pfam" id="PF14542">
    <property type="entry name" value="Acetyltransf_CG"/>
    <property type="match status" value="1"/>
</dbReference>
<dbReference type="Gene3D" id="3.40.630.30">
    <property type="match status" value="1"/>
</dbReference>
<dbReference type="AlphaFoldDB" id="A0A645C456"/>
<dbReference type="PANTHER" id="PTHR31435">
    <property type="entry name" value="PROTEIN NATD1"/>
    <property type="match status" value="1"/>
</dbReference>
<dbReference type="InterPro" id="IPR031165">
    <property type="entry name" value="GNAT_YJDJ"/>
</dbReference>
<feature type="domain" description="N-acetyltransferase" evidence="1">
    <location>
        <begin position="2"/>
        <end position="91"/>
    </location>
</feature>